<evidence type="ECO:0000256" key="1">
    <source>
        <dbReference type="ARBA" id="ARBA00004273"/>
    </source>
</evidence>
<evidence type="ECO:0000313" key="9">
    <source>
        <dbReference type="WBParaSite" id="HPBE_0000534101-mRNA-1"/>
    </source>
</evidence>
<dbReference type="InterPro" id="IPR034884">
    <property type="entry name" value="Cytochrome_c_oxidase_VIc/VIIs"/>
</dbReference>
<keyword evidence="6" id="KW-0472">Membrane</keyword>
<evidence type="ECO:0000256" key="6">
    <source>
        <dbReference type="ARBA" id="ARBA00023136"/>
    </source>
</evidence>
<proteinExistence type="predicted"/>
<gene>
    <name evidence="7" type="ORF">HPBE_LOCUS5342</name>
</gene>
<dbReference type="Gene3D" id="4.10.93.10">
    <property type="entry name" value="Mitochondrial cytochrome c oxidase subunit VIc/VIIs"/>
    <property type="match status" value="1"/>
</dbReference>
<dbReference type="AlphaFoldDB" id="A0A183FFM3"/>
<sequence length="83" mass="9266">MAPPALMRGMIHSSGKKAIALAFISAVSAVVAFNVFYVMPRHEKYEEFFKTTTPTLELDTCMHTCPKDLAKMYKEKGNEIAPL</sequence>
<dbReference type="Proteomes" id="UP000050761">
    <property type="component" value="Unassembled WGS sequence"/>
</dbReference>
<evidence type="ECO:0000256" key="4">
    <source>
        <dbReference type="ARBA" id="ARBA00022989"/>
    </source>
</evidence>
<dbReference type="InterPro" id="IPR037169">
    <property type="entry name" value="Cytochrome_c_oxidase_VIc_sf"/>
</dbReference>
<keyword evidence="3" id="KW-0999">Mitochondrion inner membrane</keyword>
<dbReference type="EMBL" id="UZAH01025454">
    <property type="protein sequence ID" value="VDO64212.1"/>
    <property type="molecule type" value="Genomic_DNA"/>
</dbReference>
<accession>A0A3P8AWY1</accession>
<keyword evidence="2" id="KW-0812">Transmembrane</keyword>
<reference evidence="9" key="2">
    <citation type="submission" date="2019-09" db="UniProtKB">
        <authorList>
            <consortium name="WormBaseParasite"/>
        </authorList>
    </citation>
    <scope>IDENTIFICATION</scope>
</reference>
<keyword evidence="5" id="KW-0496">Mitochondrion</keyword>
<keyword evidence="8" id="KW-1185">Reference proteome</keyword>
<evidence type="ECO:0000256" key="3">
    <source>
        <dbReference type="ARBA" id="ARBA00022792"/>
    </source>
</evidence>
<comment type="subcellular location">
    <subcellularLocation>
        <location evidence="1">Mitochondrion inner membrane</location>
    </subcellularLocation>
</comment>
<evidence type="ECO:0000256" key="2">
    <source>
        <dbReference type="ARBA" id="ARBA00022692"/>
    </source>
</evidence>
<keyword evidence="4" id="KW-1133">Transmembrane helix</keyword>
<evidence type="ECO:0000256" key="5">
    <source>
        <dbReference type="ARBA" id="ARBA00023128"/>
    </source>
</evidence>
<protein>
    <submittedName>
        <fullName evidence="9">COX6C domain-containing protein</fullName>
    </submittedName>
</protein>
<dbReference type="WBParaSite" id="HPBE_0000534101-mRNA-1">
    <property type="protein sequence ID" value="HPBE_0000534101-mRNA-1"/>
    <property type="gene ID" value="HPBE_0000534101"/>
</dbReference>
<dbReference type="OrthoDB" id="10051322at2759"/>
<dbReference type="GO" id="GO:0005743">
    <property type="term" value="C:mitochondrial inner membrane"/>
    <property type="evidence" value="ECO:0007669"/>
    <property type="project" value="UniProtKB-SubCell"/>
</dbReference>
<accession>A0A183FFM3</accession>
<reference evidence="7 8" key="1">
    <citation type="submission" date="2018-11" db="EMBL/GenBank/DDBJ databases">
        <authorList>
            <consortium name="Pathogen Informatics"/>
        </authorList>
    </citation>
    <scope>NUCLEOTIDE SEQUENCE [LARGE SCALE GENOMIC DNA]</scope>
</reference>
<evidence type="ECO:0000313" key="7">
    <source>
        <dbReference type="EMBL" id="VDO64212.1"/>
    </source>
</evidence>
<organism evidence="8 9">
    <name type="scientific">Heligmosomoides polygyrus</name>
    <name type="common">Parasitic roundworm</name>
    <dbReference type="NCBI Taxonomy" id="6339"/>
    <lineage>
        <taxon>Eukaryota</taxon>
        <taxon>Metazoa</taxon>
        <taxon>Ecdysozoa</taxon>
        <taxon>Nematoda</taxon>
        <taxon>Chromadorea</taxon>
        <taxon>Rhabditida</taxon>
        <taxon>Rhabditina</taxon>
        <taxon>Rhabditomorpha</taxon>
        <taxon>Strongyloidea</taxon>
        <taxon>Heligmosomidae</taxon>
        <taxon>Heligmosomoides</taxon>
    </lineage>
</organism>
<dbReference type="SUPFAM" id="SSF81415">
    <property type="entry name" value="Mitochondrial cytochrome c oxidase subunit VIc"/>
    <property type="match status" value="1"/>
</dbReference>
<name>A0A183FFM3_HELPZ</name>
<evidence type="ECO:0000313" key="8">
    <source>
        <dbReference type="Proteomes" id="UP000050761"/>
    </source>
</evidence>
<dbReference type="Pfam" id="PF02937">
    <property type="entry name" value="COX6C"/>
    <property type="match status" value="1"/>
</dbReference>